<evidence type="ECO:0000259" key="9">
    <source>
        <dbReference type="Pfam" id="PF12704"/>
    </source>
</evidence>
<dbReference type="EMBL" id="JACHIO010000008">
    <property type="protein sequence ID" value="MBB5064021.1"/>
    <property type="molecule type" value="Genomic_DNA"/>
</dbReference>
<feature type="transmembrane region" description="Helical" evidence="7">
    <location>
        <begin position="20"/>
        <end position="42"/>
    </location>
</feature>
<organism evidence="10 11">
    <name type="scientific">Granulicella mallensis</name>
    <dbReference type="NCBI Taxonomy" id="940614"/>
    <lineage>
        <taxon>Bacteria</taxon>
        <taxon>Pseudomonadati</taxon>
        <taxon>Acidobacteriota</taxon>
        <taxon>Terriglobia</taxon>
        <taxon>Terriglobales</taxon>
        <taxon>Acidobacteriaceae</taxon>
        <taxon>Granulicella</taxon>
    </lineage>
</organism>
<comment type="subcellular location">
    <subcellularLocation>
        <location evidence="1">Cell membrane</location>
        <topology evidence="1">Multi-pass membrane protein</topology>
    </subcellularLocation>
</comment>
<keyword evidence="3 7" id="KW-0812">Transmembrane</keyword>
<dbReference type="PANTHER" id="PTHR30572:SF4">
    <property type="entry name" value="ABC TRANSPORTER PERMEASE YTRF"/>
    <property type="match status" value="1"/>
</dbReference>
<evidence type="ECO:0000313" key="10">
    <source>
        <dbReference type="EMBL" id="MBB5064021.1"/>
    </source>
</evidence>
<feature type="transmembrane region" description="Helical" evidence="7">
    <location>
        <begin position="240"/>
        <end position="265"/>
    </location>
</feature>
<dbReference type="InterPro" id="IPR025857">
    <property type="entry name" value="MacB_PCD"/>
</dbReference>
<keyword evidence="4 7" id="KW-1133">Transmembrane helix</keyword>
<evidence type="ECO:0000313" key="11">
    <source>
        <dbReference type="Proteomes" id="UP000584867"/>
    </source>
</evidence>
<dbReference type="RefSeq" id="WP_184255594.1">
    <property type="nucleotide sequence ID" value="NZ_JACHIO010000008.1"/>
</dbReference>
<dbReference type="AlphaFoldDB" id="A0A7W8E9S8"/>
<evidence type="ECO:0000256" key="1">
    <source>
        <dbReference type="ARBA" id="ARBA00004651"/>
    </source>
</evidence>
<feature type="transmembrane region" description="Helical" evidence="7">
    <location>
        <begin position="327"/>
        <end position="348"/>
    </location>
</feature>
<evidence type="ECO:0000256" key="6">
    <source>
        <dbReference type="ARBA" id="ARBA00038076"/>
    </source>
</evidence>
<dbReference type="Pfam" id="PF02687">
    <property type="entry name" value="FtsX"/>
    <property type="match status" value="1"/>
</dbReference>
<dbReference type="InterPro" id="IPR003838">
    <property type="entry name" value="ABC3_permease_C"/>
</dbReference>
<dbReference type="GO" id="GO:0022857">
    <property type="term" value="F:transmembrane transporter activity"/>
    <property type="evidence" value="ECO:0007669"/>
    <property type="project" value="TreeGrafter"/>
</dbReference>
<proteinExistence type="inferred from homology"/>
<gene>
    <name evidence="10" type="ORF">HDF15_002369</name>
</gene>
<sequence length="365" mass="39783">MINRLTLANLAHRPVRTALSILAIAVEVTMILTLVGVSNGTLHESARRARGSGADILVRPPGSSILSSLSSSPMSDKLPDVFSKEPHVVLATGTIIQPLELFDSITGLDMEQFSRMSGGFHFLEGGLPVQDTDMIVDEPYAREKHLHVGDTLTLISHQWHITGIYEPGKLARICVKLAALQNFTGNPHHLSQIYLRLDDPSKAQSVVDTLRAKYPGYPIFTMEYFTSMLSVNSLGLLRNFTYVVIGIAMIVGFIVVFMAMYTAVLERTREIGILKAVGSSSALILGMLMRETLLLAVFGTIAGILLTYLTQWLMLHFAPGGLYQETVYGWWPITAGIAIVGSLIGAVVPGIKAVRQDATEALSYE</sequence>
<dbReference type="Proteomes" id="UP000584867">
    <property type="component" value="Unassembled WGS sequence"/>
</dbReference>
<protein>
    <submittedName>
        <fullName evidence="10">Putative ABC transport system permease protein</fullName>
    </submittedName>
</protein>
<evidence type="ECO:0000256" key="3">
    <source>
        <dbReference type="ARBA" id="ARBA00022692"/>
    </source>
</evidence>
<name>A0A7W8E9S8_9BACT</name>
<evidence type="ECO:0000259" key="8">
    <source>
        <dbReference type="Pfam" id="PF02687"/>
    </source>
</evidence>
<evidence type="ECO:0000256" key="4">
    <source>
        <dbReference type="ARBA" id="ARBA00022989"/>
    </source>
</evidence>
<evidence type="ECO:0000256" key="2">
    <source>
        <dbReference type="ARBA" id="ARBA00022475"/>
    </source>
</evidence>
<keyword evidence="2" id="KW-1003">Cell membrane</keyword>
<keyword evidence="5 7" id="KW-0472">Membrane</keyword>
<feature type="transmembrane region" description="Helical" evidence="7">
    <location>
        <begin position="293"/>
        <end position="315"/>
    </location>
</feature>
<comment type="similarity">
    <text evidence="6">Belongs to the ABC-4 integral membrane protein family.</text>
</comment>
<dbReference type="PANTHER" id="PTHR30572">
    <property type="entry name" value="MEMBRANE COMPONENT OF TRANSPORTER-RELATED"/>
    <property type="match status" value="1"/>
</dbReference>
<accession>A0A7W8E9S8</accession>
<evidence type="ECO:0000256" key="5">
    <source>
        <dbReference type="ARBA" id="ARBA00023136"/>
    </source>
</evidence>
<feature type="domain" description="ABC3 transporter permease C-terminal" evidence="8">
    <location>
        <begin position="243"/>
        <end position="356"/>
    </location>
</feature>
<dbReference type="GO" id="GO:0005886">
    <property type="term" value="C:plasma membrane"/>
    <property type="evidence" value="ECO:0007669"/>
    <property type="project" value="UniProtKB-SubCell"/>
</dbReference>
<evidence type="ECO:0000256" key="7">
    <source>
        <dbReference type="SAM" id="Phobius"/>
    </source>
</evidence>
<dbReference type="Pfam" id="PF12704">
    <property type="entry name" value="MacB_PCD"/>
    <property type="match status" value="1"/>
</dbReference>
<dbReference type="InterPro" id="IPR050250">
    <property type="entry name" value="Macrolide_Exporter_MacB"/>
</dbReference>
<reference evidence="10 11" key="1">
    <citation type="submission" date="2020-08" db="EMBL/GenBank/DDBJ databases">
        <title>Genomic Encyclopedia of Type Strains, Phase IV (KMG-V): Genome sequencing to study the core and pangenomes of soil and plant-associated prokaryotes.</title>
        <authorList>
            <person name="Whitman W."/>
        </authorList>
    </citation>
    <scope>NUCLEOTIDE SEQUENCE [LARGE SCALE GENOMIC DNA]</scope>
    <source>
        <strain evidence="10 11">X5P3</strain>
    </source>
</reference>
<comment type="caution">
    <text evidence="10">The sequence shown here is derived from an EMBL/GenBank/DDBJ whole genome shotgun (WGS) entry which is preliminary data.</text>
</comment>
<feature type="domain" description="MacB-like periplasmic core" evidence="9">
    <location>
        <begin position="17"/>
        <end position="212"/>
    </location>
</feature>